<dbReference type="GeneID" id="129922646"/>
<dbReference type="OrthoDB" id="6061538at2759"/>
<keyword evidence="1" id="KW-1185">Reference proteome</keyword>
<dbReference type="SUPFAM" id="SSF53448">
    <property type="entry name" value="Nucleotide-diphospho-sugar transferases"/>
    <property type="match status" value="1"/>
</dbReference>
<organism evidence="1 2">
    <name type="scientific">Biomphalaria glabrata</name>
    <name type="common">Bloodfluke planorb</name>
    <name type="synonym">Freshwater snail</name>
    <dbReference type="NCBI Taxonomy" id="6526"/>
    <lineage>
        <taxon>Eukaryota</taxon>
        <taxon>Metazoa</taxon>
        <taxon>Spiralia</taxon>
        <taxon>Lophotrochozoa</taxon>
        <taxon>Mollusca</taxon>
        <taxon>Gastropoda</taxon>
        <taxon>Heterobranchia</taxon>
        <taxon>Euthyneura</taxon>
        <taxon>Panpulmonata</taxon>
        <taxon>Hygrophila</taxon>
        <taxon>Lymnaeoidea</taxon>
        <taxon>Planorbidae</taxon>
        <taxon>Biomphalaria</taxon>
    </lineage>
</organism>
<dbReference type="InterPro" id="IPR029044">
    <property type="entry name" value="Nucleotide-diphossugar_trans"/>
</dbReference>
<sequence length="399" mass="46118">MNLKLRSLFKASPRKITYAVIIFTSLIIYKEMFINTNSFVRSPSFLFLNTSTDKSTSLRGHLLWQPKSRVNSFMKLEPNSSRPSCYVVEFLSSLDPSFRSFHMDTMCDDLANKTDVMCRIYMRQLGLNTELEREACGSNPKDLVPKIVYFVTFGSYTFNIWNYIAVLAAQRHVQPTGLYVVGDQHPVGPWWELTLRDVPGLRFVYRQAPTVMSGKKITIIHQKSDIVRLQLLYMNGGIYLDVDQVVLRSLDSLLVYNVSLGLLNEATGMGNAFIAAKRWDSFLRDWYLGYKDFQNNTWGYNSMKVSKGLYLTNKSRVNLITELIYRPQFWELPLLLNESVAFDWRKNYAMHVWTAHGKLPKTIQEIQTGNSTVLQVFRYVIYGDPRPRADSIVVPQMLQ</sequence>
<dbReference type="Proteomes" id="UP001165740">
    <property type="component" value="Chromosome 14"/>
</dbReference>
<dbReference type="InterPro" id="IPR007577">
    <property type="entry name" value="GlycoTrfase_DXD_sugar-bd_CS"/>
</dbReference>
<dbReference type="RefSeq" id="XP_055865290.1">
    <property type="nucleotide sequence ID" value="XM_056009315.1"/>
</dbReference>
<dbReference type="OMA" id="WKHHLSD"/>
<protein>
    <submittedName>
        <fullName evidence="2">Uncharacterized protein LOC129922646 isoform X1</fullName>
    </submittedName>
</protein>
<dbReference type="PANTHER" id="PTHR46830">
    <property type="entry name" value="TRANSFERASE, PUTATIVE-RELATED"/>
    <property type="match status" value="1"/>
</dbReference>
<name>A0A9W2YRP0_BIOGL</name>
<dbReference type="PANTHER" id="PTHR46830:SF1">
    <property type="entry name" value="ALPHA-1,4-N-ACETYLGLUCOSAMINYLTRANSFERASE"/>
    <property type="match status" value="1"/>
</dbReference>
<gene>
    <name evidence="2" type="primary">LOC129922646</name>
</gene>
<evidence type="ECO:0000313" key="2">
    <source>
        <dbReference type="RefSeq" id="XP_055865290.1"/>
    </source>
</evidence>
<accession>A0A9W2YRP0</accession>
<dbReference type="Gene3D" id="3.90.550.20">
    <property type="match status" value="1"/>
</dbReference>
<evidence type="ECO:0000313" key="1">
    <source>
        <dbReference type="Proteomes" id="UP001165740"/>
    </source>
</evidence>
<reference evidence="2" key="1">
    <citation type="submission" date="2025-08" db="UniProtKB">
        <authorList>
            <consortium name="RefSeq"/>
        </authorList>
    </citation>
    <scope>IDENTIFICATION</scope>
</reference>
<dbReference type="Pfam" id="PF04488">
    <property type="entry name" value="Gly_transf_sug"/>
    <property type="match status" value="1"/>
</dbReference>
<proteinExistence type="predicted"/>
<dbReference type="AlphaFoldDB" id="A0A9W2YRP0"/>